<feature type="transmembrane region" description="Helical" evidence="6">
    <location>
        <begin position="210"/>
        <end position="235"/>
    </location>
</feature>
<dbReference type="InterPro" id="IPR036179">
    <property type="entry name" value="Ig-like_dom_sf"/>
</dbReference>
<dbReference type="SUPFAM" id="SSF48726">
    <property type="entry name" value="Immunoglobulin"/>
    <property type="match status" value="1"/>
</dbReference>
<dbReference type="InterPro" id="IPR013783">
    <property type="entry name" value="Ig-like_fold"/>
</dbReference>
<proteinExistence type="predicted"/>
<dbReference type="GO" id="GO:0005911">
    <property type="term" value="C:cell-cell junction"/>
    <property type="evidence" value="ECO:0007669"/>
    <property type="project" value="TreeGrafter"/>
</dbReference>
<keyword evidence="4" id="KW-0325">Glycoprotein</keyword>
<evidence type="ECO:0000313" key="9">
    <source>
        <dbReference type="Proteomes" id="UP001059041"/>
    </source>
</evidence>
<gene>
    <name evidence="8" type="ORF">IRJ41_011975</name>
</gene>
<keyword evidence="6" id="KW-0812">Transmembrane</keyword>
<evidence type="ECO:0008006" key="10">
    <source>
        <dbReference type="Google" id="ProtNLM"/>
    </source>
</evidence>
<evidence type="ECO:0000256" key="6">
    <source>
        <dbReference type="SAM" id="Phobius"/>
    </source>
</evidence>
<feature type="chain" id="PRO_5040920227" description="Immunoglobulin subtype domain-containing protein" evidence="7">
    <location>
        <begin position="17"/>
        <end position="348"/>
    </location>
</feature>
<evidence type="ECO:0000256" key="3">
    <source>
        <dbReference type="ARBA" id="ARBA00023136"/>
    </source>
</evidence>
<dbReference type="PANTHER" id="PTHR12080:SF59">
    <property type="entry name" value="HEPATIC AND GLIAL CELL ADHESION MOLECULE"/>
    <property type="match status" value="1"/>
</dbReference>
<feature type="compositionally biased region" description="Polar residues" evidence="5">
    <location>
        <begin position="268"/>
        <end position="292"/>
    </location>
</feature>
<evidence type="ECO:0000256" key="7">
    <source>
        <dbReference type="SAM" id="SignalP"/>
    </source>
</evidence>
<dbReference type="Gene3D" id="2.60.40.10">
    <property type="entry name" value="Immunoglobulins"/>
    <property type="match status" value="1"/>
</dbReference>
<keyword evidence="9" id="KW-1185">Reference proteome</keyword>
<dbReference type="InterPro" id="IPR015631">
    <property type="entry name" value="CD2/SLAM_rcpt"/>
</dbReference>
<sequence length="348" mass="39092">MGLIMVFLFWFSFAQDFSVDSLEDKYGLKGSSIHFNIIDTNQSMVKWRRTDNDMLTKKLIADTSGVSPFYKKRVNMHPDKSLTINNLQKNDSGIYKALTNWEDTILAEFRLTVENAVSKPTIVNHNFNFSTGGCQTSVNCSADGSWATYDCDQSICTKTHVFLTSTNITVTALDSRDVQCLANNHVSTNESTITIMCREKQTDFRSPPRFVFWIVITLCVCVVSSLLLGLMIVLFRKQKSSKVFPQSSSTGVDGTANEQGPETIYSTVQKPNSFQTPPENNTDNSIDTTIYDTPSKHPKAHHANSVEVNQEQERPQEDRTVKVRATVHQVAEPDSEQINTVYCKLGEI</sequence>
<feature type="signal peptide" evidence="7">
    <location>
        <begin position="1"/>
        <end position="16"/>
    </location>
</feature>
<reference evidence="8" key="1">
    <citation type="submission" date="2021-02" db="EMBL/GenBank/DDBJ databases">
        <title>Comparative genomics reveals that relaxation of natural selection precedes convergent phenotypic evolution of cavefish.</title>
        <authorList>
            <person name="Peng Z."/>
        </authorList>
    </citation>
    <scope>NUCLEOTIDE SEQUENCE</scope>
    <source>
        <tissue evidence="8">Muscle</tissue>
    </source>
</reference>
<dbReference type="AlphaFoldDB" id="A0A9W7X5T9"/>
<keyword evidence="6" id="KW-1133">Transmembrane helix</keyword>
<keyword evidence="2 7" id="KW-0732">Signal</keyword>
<feature type="region of interest" description="Disordered" evidence="5">
    <location>
        <begin position="268"/>
        <end position="318"/>
    </location>
</feature>
<accession>A0A9W7X5T9</accession>
<dbReference type="PANTHER" id="PTHR12080">
    <property type="entry name" value="SIGNALING LYMPHOCYTIC ACTIVATION MOLECULE"/>
    <property type="match status" value="1"/>
</dbReference>
<keyword evidence="3 6" id="KW-0472">Membrane</keyword>
<evidence type="ECO:0000256" key="4">
    <source>
        <dbReference type="ARBA" id="ARBA00023180"/>
    </source>
</evidence>
<organism evidence="8 9">
    <name type="scientific">Triplophysa rosa</name>
    <name type="common">Cave loach</name>
    <dbReference type="NCBI Taxonomy" id="992332"/>
    <lineage>
        <taxon>Eukaryota</taxon>
        <taxon>Metazoa</taxon>
        <taxon>Chordata</taxon>
        <taxon>Craniata</taxon>
        <taxon>Vertebrata</taxon>
        <taxon>Euteleostomi</taxon>
        <taxon>Actinopterygii</taxon>
        <taxon>Neopterygii</taxon>
        <taxon>Teleostei</taxon>
        <taxon>Ostariophysi</taxon>
        <taxon>Cypriniformes</taxon>
        <taxon>Nemacheilidae</taxon>
        <taxon>Triplophysa</taxon>
    </lineage>
</organism>
<evidence type="ECO:0000256" key="1">
    <source>
        <dbReference type="ARBA" id="ARBA00004370"/>
    </source>
</evidence>
<dbReference type="OrthoDB" id="8955135at2759"/>
<comment type="subcellular location">
    <subcellularLocation>
        <location evidence="1">Membrane</location>
    </subcellularLocation>
</comment>
<comment type="caution">
    <text evidence="8">The sequence shown here is derived from an EMBL/GenBank/DDBJ whole genome shotgun (WGS) entry which is preliminary data.</text>
</comment>
<evidence type="ECO:0000256" key="2">
    <source>
        <dbReference type="ARBA" id="ARBA00022729"/>
    </source>
</evidence>
<evidence type="ECO:0000256" key="5">
    <source>
        <dbReference type="SAM" id="MobiDB-lite"/>
    </source>
</evidence>
<dbReference type="EMBL" id="JAFHDT010000001">
    <property type="protein sequence ID" value="KAI7814294.1"/>
    <property type="molecule type" value="Genomic_DNA"/>
</dbReference>
<dbReference type="GO" id="GO:0016020">
    <property type="term" value="C:membrane"/>
    <property type="evidence" value="ECO:0007669"/>
    <property type="project" value="UniProtKB-SubCell"/>
</dbReference>
<dbReference type="Proteomes" id="UP001059041">
    <property type="component" value="Linkage Group LG1"/>
</dbReference>
<evidence type="ECO:0000313" key="8">
    <source>
        <dbReference type="EMBL" id="KAI7814294.1"/>
    </source>
</evidence>
<protein>
    <recommendedName>
        <fullName evidence="10">Immunoglobulin subtype domain-containing protein</fullName>
    </recommendedName>
</protein>
<name>A0A9W7X5T9_TRIRA</name>